<protein>
    <submittedName>
        <fullName evidence="2">Alpha/beta fold hydrolase</fullName>
    </submittedName>
</protein>
<dbReference type="PANTHER" id="PTHR43194">
    <property type="entry name" value="HYDROLASE ALPHA/BETA FOLD FAMILY"/>
    <property type="match status" value="1"/>
</dbReference>
<keyword evidence="3" id="KW-1185">Reference proteome</keyword>
<evidence type="ECO:0000313" key="2">
    <source>
        <dbReference type="EMBL" id="MCS4556348.1"/>
    </source>
</evidence>
<keyword evidence="2" id="KW-0378">Hydrolase</keyword>
<proteinExistence type="predicted"/>
<dbReference type="InterPro" id="IPR050228">
    <property type="entry name" value="Carboxylesterase_BioH"/>
</dbReference>
<reference evidence="3" key="1">
    <citation type="submission" date="2023-07" db="EMBL/GenBank/DDBJ databases">
        <title>Shewanella mangrovi sp. nov., an acetaldehyde- degrading bacterium isolated from mangrove sediment.</title>
        <authorList>
            <person name="Liu Y."/>
        </authorList>
    </citation>
    <scope>NUCLEOTIDE SEQUENCE [LARGE SCALE GENOMIC DNA]</scope>
    <source>
        <strain evidence="3">C32</strain>
    </source>
</reference>
<feature type="domain" description="AB hydrolase-1" evidence="1">
    <location>
        <begin position="108"/>
        <end position="259"/>
    </location>
</feature>
<gene>
    <name evidence="2" type="ORF">L9G74_07860</name>
</gene>
<dbReference type="Proteomes" id="UP001201549">
    <property type="component" value="Unassembled WGS sequence"/>
</dbReference>
<sequence length="333" mass="36264">MDIMHLRQLILLVIALQFGMLQGCASYVADQIVHPEKSLADIPAPKTFYAPLRLQNHSDCQAPCLHYVTGAPLTDDDELLPLEATFAQSPMGQTLTLAPDQQHFQGTVVLIHGYTANWSWMIGWSNYFQSLGFNTVMPDLPGHGATTIDDFSFGVRDTRYLKPLLEQLALPRPWIVVGHSMGTIVASYLAQATDASGLLLIAPSSPLSQASVRAAQAFHPFASRLVPNSSLVAGSQQALAQLKIDDAQTDLRQVLSHWAQPTMVLNASDDEVIGNEWIKALAQVRPYEYHQLTGNHAGILKPSPDAKKLVLDWLSSLTLPPTPPLAPLAPAAQ</sequence>
<dbReference type="InterPro" id="IPR029058">
    <property type="entry name" value="AB_hydrolase_fold"/>
</dbReference>
<dbReference type="RefSeq" id="WP_238895750.1">
    <property type="nucleotide sequence ID" value="NZ_JAKOGG010000004.1"/>
</dbReference>
<dbReference type="PROSITE" id="PS51257">
    <property type="entry name" value="PROKAR_LIPOPROTEIN"/>
    <property type="match status" value="1"/>
</dbReference>
<dbReference type="InterPro" id="IPR000073">
    <property type="entry name" value="AB_hydrolase_1"/>
</dbReference>
<name>A0ABT2FJ37_9GAMM</name>
<evidence type="ECO:0000259" key="1">
    <source>
        <dbReference type="Pfam" id="PF12697"/>
    </source>
</evidence>
<comment type="caution">
    <text evidence="2">The sequence shown here is derived from an EMBL/GenBank/DDBJ whole genome shotgun (WGS) entry which is preliminary data.</text>
</comment>
<dbReference type="EMBL" id="JAKOGG010000004">
    <property type="protein sequence ID" value="MCS4556348.1"/>
    <property type="molecule type" value="Genomic_DNA"/>
</dbReference>
<dbReference type="Gene3D" id="3.40.50.1820">
    <property type="entry name" value="alpha/beta hydrolase"/>
    <property type="match status" value="1"/>
</dbReference>
<evidence type="ECO:0000313" key="3">
    <source>
        <dbReference type="Proteomes" id="UP001201549"/>
    </source>
</evidence>
<dbReference type="SUPFAM" id="SSF53474">
    <property type="entry name" value="alpha/beta-Hydrolases"/>
    <property type="match status" value="1"/>
</dbReference>
<accession>A0ABT2FJ37</accession>
<dbReference type="Pfam" id="PF12697">
    <property type="entry name" value="Abhydrolase_6"/>
    <property type="match status" value="1"/>
</dbReference>
<dbReference type="GO" id="GO:0016787">
    <property type="term" value="F:hydrolase activity"/>
    <property type="evidence" value="ECO:0007669"/>
    <property type="project" value="UniProtKB-KW"/>
</dbReference>
<organism evidence="2 3">
    <name type="scientific">Shewanella electrica</name>
    <dbReference type="NCBI Taxonomy" id="515560"/>
    <lineage>
        <taxon>Bacteria</taxon>
        <taxon>Pseudomonadati</taxon>
        <taxon>Pseudomonadota</taxon>
        <taxon>Gammaproteobacteria</taxon>
        <taxon>Alteromonadales</taxon>
        <taxon>Shewanellaceae</taxon>
        <taxon>Shewanella</taxon>
    </lineage>
</organism>
<dbReference type="PANTHER" id="PTHR43194:SF2">
    <property type="entry name" value="PEROXISOMAL MEMBRANE PROTEIN LPX1"/>
    <property type="match status" value="1"/>
</dbReference>